<dbReference type="CDD" id="cd06587">
    <property type="entry name" value="VOC"/>
    <property type="match status" value="1"/>
</dbReference>
<keyword evidence="1" id="KW-0479">Metal-binding</keyword>
<feature type="domain" description="VOC" evidence="2">
    <location>
        <begin position="2"/>
        <end position="122"/>
    </location>
</feature>
<dbReference type="SUPFAM" id="SSF54593">
    <property type="entry name" value="Glyoxalase/Bleomycin resistance protein/Dihydroxybiphenyl dioxygenase"/>
    <property type="match status" value="1"/>
</dbReference>
<organism evidence="3 4">
    <name type="scientific">Lacunisphaera limnophila</name>
    <dbReference type="NCBI Taxonomy" id="1838286"/>
    <lineage>
        <taxon>Bacteria</taxon>
        <taxon>Pseudomonadati</taxon>
        <taxon>Verrucomicrobiota</taxon>
        <taxon>Opitutia</taxon>
        <taxon>Opitutales</taxon>
        <taxon>Opitutaceae</taxon>
        <taxon>Lacunisphaera</taxon>
    </lineage>
</organism>
<dbReference type="InterPro" id="IPR029068">
    <property type="entry name" value="Glyas_Bleomycin-R_OHBP_Dase"/>
</dbReference>
<dbReference type="OrthoDB" id="1177764at2"/>
<evidence type="ECO:0000256" key="1">
    <source>
        <dbReference type="ARBA" id="ARBA00022723"/>
    </source>
</evidence>
<dbReference type="InterPro" id="IPR004360">
    <property type="entry name" value="Glyas_Fos-R_dOase_dom"/>
</dbReference>
<sequence>MRFEHFALNVPDVRAAAAWYGAHLGLVVVRARTEAPYTHFLADDSGRVFLEIYSNPADPLPDYTLQHPLRVHFAFAVTDAQAEQRRLEQAGARLVVAEESADGSRLIMLRDPWGVPVQLCQRAVPF</sequence>
<dbReference type="Proteomes" id="UP000095228">
    <property type="component" value="Chromosome"/>
</dbReference>
<dbReference type="PROSITE" id="PS51819">
    <property type="entry name" value="VOC"/>
    <property type="match status" value="1"/>
</dbReference>
<accession>A0A1D8AUC7</accession>
<dbReference type="Pfam" id="PF00903">
    <property type="entry name" value="Glyoxalase"/>
    <property type="match status" value="1"/>
</dbReference>
<evidence type="ECO:0000259" key="2">
    <source>
        <dbReference type="PROSITE" id="PS51819"/>
    </source>
</evidence>
<dbReference type="PANTHER" id="PTHR43048">
    <property type="entry name" value="METHYLMALONYL-COA EPIMERASE"/>
    <property type="match status" value="1"/>
</dbReference>
<dbReference type="KEGG" id="obg:Verru16b_01540"/>
<dbReference type="STRING" id="1838286.Verru16b_01540"/>
<evidence type="ECO:0000313" key="3">
    <source>
        <dbReference type="EMBL" id="AOS44478.1"/>
    </source>
</evidence>
<reference evidence="3 4" key="1">
    <citation type="submission" date="2016-06" db="EMBL/GenBank/DDBJ databases">
        <title>Three novel species with peptidoglycan cell walls form the new genus Lacunisphaera gen. nov. in the family Opitutaceae of the verrucomicrobial subdivision 4.</title>
        <authorList>
            <person name="Rast P."/>
            <person name="Gloeckner I."/>
            <person name="Jogler M."/>
            <person name="Boedeker C."/>
            <person name="Jeske O."/>
            <person name="Wiegand S."/>
            <person name="Reinhardt R."/>
            <person name="Schumann P."/>
            <person name="Rohde M."/>
            <person name="Spring S."/>
            <person name="Gloeckner F.O."/>
            <person name="Jogler C."/>
        </authorList>
    </citation>
    <scope>NUCLEOTIDE SEQUENCE [LARGE SCALE GENOMIC DNA]</scope>
    <source>
        <strain evidence="3 4">IG16b</strain>
    </source>
</reference>
<dbReference type="GO" id="GO:0004493">
    <property type="term" value="F:methylmalonyl-CoA epimerase activity"/>
    <property type="evidence" value="ECO:0007669"/>
    <property type="project" value="TreeGrafter"/>
</dbReference>
<dbReference type="GO" id="GO:0046491">
    <property type="term" value="P:L-methylmalonyl-CoA metabolic process"/>
    <property type="evidence" value="ECO:0007669"/>
    <property type="project" value="TreeGrafter"/>
</dbReference>
<dbReference type="EMBL" id="CP016094">
    <property type="protein sequence ID" value="AOS44478.1"/>
    <property type="molecule type" value="Genomic_DNA"/>
</dbReference>
<dbReference type="InterPro" id="IPR051785">
    <property type="entry name" value="MMCE/EMCE_epimerase"/>
</dbReference>
<keyword evidence="4" id="KW-1185">Reference proteome</keyword>
<dbReference type="PANTHER" id="PTHR43048:SF3">
    <property type="entry name" value="METHYLMALONYL-COA EPIMERASE, MITOCHONDRIAL"/>
    <property type="match status" value="1"/>
</dbReference>
<dbReference type="GO" id="GO:0046872">
    <property type="term" value="F:metal ion binding"/>
    <property type="evidence" value="ECO:0007669"/>
    <property type="project" value="UniProtKB-KW"/>
</dbReference>
<dbReference type="AlphaFoldDB" id="A0A1D8AUC7"/>
<protein>
    <submittedName>
        <fullName evidence="3">Glyoxalase-like domain protein</fullName>
    </submittedName>
</protein>
<dbReference type="InterPro" id="IPR037523">
    <property type="entry name" value="VOC_core"/>
</dbReference>
<dbReference type="Gene3D" id="3.10.180.10">
    <property type="entry name" value="2,3-Dihydroxybiphenyl 1,2-Dioxygenase, domain 1"/>
    <property type="match status" value="1"/>
</dbReference>
<gene>
    <name evidence="3" type="ORF">Verru16b_01540</name>
</gene>
<evidence type="ECO:0000313" key="4">
    <source>
        <dbReference type="Proteomes" id="UP000095228"/>
    </source>
</evidence>
<name>A0A1D8AUC7_9BACT</name>
<dbReference type="RefSeq" id="WP_069963661.1">
    <property type="nucleotide sequence ID" value="NZ_CP016094.1"/>
</dbReference>
<proteinExistence type="predicted"/>